<dbReference type="AlphaFoldDB" id="A0A239I9U3"/>
<dbReference type="PRINTS" id="PR00173">
    <property type="entry name" value="EDTRNSPORT"/>
</dbReference>
<evidence type="ECO:0000313" key="9">
    <source>
        <dbReference type="EMBL" id="SNS90281.1"/>
    </source>
</evidence>
<evidence type="ECO:0000256" key="1">
    <source>
        <dbReference type="ARBA" id="ARBA00004651"/>
    </source>
</evidence>
<comment type="subcellular location">
    <subcellularLocation>
        <location evidence="1">Cell membrane</location>
        <topology evidence="1">Multi-pass membrane protein</topology>
    </subcellularLocation>
</comment>
<sequence length="454" mass="47670">MLGAGIGLVVFGIAMQAAVPGMPLFGPLTLRWLGILMLAAFATDRRSISPWIFVAMVAGAEIGFDAPAFAIHLRVFSDIFLRLIKTIVAPLILATLITGIAGHGDLKSVGRMGVKSIVYFEVVTTLALAIGLGAIHLTKAGVGLVIPTVAGAGEAIKAAPMHWDEFLLHVFPENIAKSVAEGQVLQVAVFAVFFGIALAMLSEEKRAPVLRFCESLSEGMFKFTNVVMYFAPIGVGAAMAFTVGHMGLSVLVNLGKLLLTLYGALIAFGLVVLLPAALIARVPVKRFLAAVLEPATIAFATASSEAALPRAMEAMEALGVPRRIVSFVIPAGYSFNLDGSTLYLAVSSIFVVQAAGIHMPFGEQLMMMGTLILTSKGVAGVPRATLVVLLATAATFRLPTEPIFVIMGIDALMDMARTMVNVVGNCLASVVVAQWEGEFGTEPISAVVLEGMAE</sequence>
<evidence type="ECO:0000313" key="10">
    <source>
        <dbReference type="Proteomes" id="UP000198356"/>
    </source>
</evidence>
<feature type="transmembrane region" description="Helical" evidence="8">
    <location>
        <begin position="259"/>
        <end position="280"/>
    </location>
</feature>
<feature type="transmembrane region" description="Helical" evidence="8">
    <location>
        <begin position="342"/>
        <end position="361"/>
    </location>
</feature>
<keyword evidence="6 8" id="KW-1133">Transmembrane helix</keyword>
<evidence type="ECO:0000256" key="4">
    <source>
        <dbReference type="ARBA" id="ARBA00022692"/>
    </source>
</evidence>
<proteinExistence type="predicted"/>
<evidence type="ECO:0000256" key="2">
    <source>
        <dbReference type="ARBA" id="ARBA00022448"/>
    </source>
</evidence>
<feature type="transmembrane region" description="Helical" evidence="8">
    <location>
        <begin position="116"/>
        <end position="137"/>
    </location>
</feature>
<organism evidence="9 10">
    <name type="scientific">Granulicella rosea</name>
    <dbReference type="NCBI Taxonomy" id="474952"/>
    <lineage>
        <taxon>Bacteria</taxon>
        <taxon>Pseudomonadati</taxon>
        <taxon>Acidobacteriota</taxon>
        <taxon>Terriglobia</taxon>
        <taxon>Terriglobales</taxon>
        <taxon>Acidobacteriaceae</taxon>
        <taxon>Granulicella</taxon>
    </lineage>
</organism>
<evidence type="ECO:0000256" key="5">
    <source>
        <dbReference type="ARBA" id="ARBA00022847"/>
    </source>
</evidence>
<keyword evidence="10" id="KW-1185">Reference proteome</keyword>
<dbReference type="PANTHER" id="PTHR42865:SF7">
    <property type="entry name" value="PROTON_GLUTAMATE-ASPARTATE SYMPORTER"/>
    <property type="match status" value="1"/>
</dbReference>
<dbReference type="EMBL" id="FZOU01000003">
    <property type="protein sequence ID" value="SNS90281.1"/>
    <property type="molecule type" value="Genomic_DNA"/>
</dbReference>
<evidence type="ECO:0000256" key="3">
    <source>
        <dbReference type="ARBA" id="ARBA00022475"/>
    </source>
</evidence>
<dbReference type="GO" id="GO:0015293">
    <property type="term" value="F:symporter activity"/>
    <property type="evidence" value="ECO:0007669"/>
    <property type="project" value="UniProtKB-KW"/>
</dbReference>
<feature type="transmembrane region" description="Helical" evidence="8">
    <location>
        <begin position="51"/>
        <end position="73"/>
    </location>
</feature>
<keyword evidence="2" id="KW-0813">Transport</keyword>
<dbReference type="FunFam" id="1.10.3860.10:FF:000001">
    <property type="entry name" value="C4-dicarboxylate transport protein"/>
    <property type="match status" value="1"/>
</dbReference>
<reference evidence="9 10" key="1">
    <citation type="submission" date="2017-06" db="EMBL/GenBank/DDBJ databases">
        <authorList>
            <person name="Kim H.J."/>
            <person name="Triplett B.A."/>
        </authorList>
    </citation>
    <scope>NUCLEOTIDE SEQUENCE [LARGE SCALE GENOMIC DNA]</scope>
    <source>
        <strain evidence="9 10">DSM 18704</strain>
    </source>
</reference>
<feature type="transmembrane region" description="Helical" evidence="8">
    <location>
        <begin position="79"/>
        <end position="104"/>
    </location>
</feature>
<keyword evidence="4 8" id="KW-0812">Transmembrane</keyword>
<dbReference type="GO" id="GO:0006835">
    <property type="term" value="P:dicarboxylic acid transport"/>
    <property type="evidence" value="ECO:0007669"/>
    <property type="project" value="UniProtKB-ARBA"/>
</dbReference>
<dbReference type="Proteomes" id="UP000198356">
    <property type="component" value="Unassembled WGS sequence"/>
</dbReference>
<evidence type="ECO:0000256" key="7">
    <source>
        <dbReference type="ARBA" id="ARBA00023136"/>
    </source>
</evidence>
<name>A0A239I9U3_9BACT</name>
<dbReference type="SUPFAM" id="SSF118215">
    <property type="entry name" value="Proton glutamate symport protein"/>
    <property type="match status" value="1"/>
</dbReference>
<dbReference type="GO" id="GO:0005886">
    <property type="term" value="C:plasma membrane"/>
    <property type="evidence" value="ECO:0007669"/>
    <property type="project" value="UniProtKB-SubCell"/>
</dbReference>
<keyword evidence="7 8" id="KW-0472">Membrane</keyword>
<protein>
    <submittedName>
        <fullName evidence="9">Proton glutamate symport protein</fullName>
    </submittedName>
</protein>
<feature type="transmembrane region" description="Helical" evidence="8">
    <location>
        <begin position="223"/>
        <end position="247"/>
    </location>
</feature>
<gene>
    <name evidence="9" type="ORF">SAMN05421770_10310</name>
</gene>
<dbReference type="Pfam" id="PF00375">
    <property type="entry name" value="SDF"/>
    <property type="match status" value="1"/>
</dbReference>
<dbReference type="PANTHER" id="PTHR42865">
    <property type="entry name" value="PROTON/GLUTAMATE-ASPARTATE SYMPORTER"/>
    <property type="match status" value="1"/>
</dbReference>
<dbReference type="InterPro" id="IPR036458">
    <property type="entry name" value="Na:dicarbo_symporter_sf"/>
</dbReference>
<dbReference type="Gene3D" id="1.10.3860.10">
    <property type="entry name" value="Sodium:dicarboxylate symporter"/>
    <property type="match status" value="1"/>
</dbReference>
<accession>A0A239I9U3</accession>
<keyword evidence="3" id="KW-1003">Cell membrane</keyword>
<feature type="transmembrane region" description="Helical" evidence="8">
    <location>
        <begin position="184"/>
        <end position="202"/>
    </location>
</feature>
<evidence type="ECO:0000256" key="8">
    <source>
        <dbReference type="SAM" id="Phobius"/>
    </source>
</evidence>
<keyword evidence="5" id="KW-0769">Symport</keyword>
<evidence type="ECO:0000256" key="6">
    <source>
        <dbReference type="ARBA" id="ARBA00022989"/>
    </source>
</evidence>
<dbReference type="InterPro" id="IPR001991">
    <property type="entry name" value="Na-dicarboxylate_symporter"/>
</dbReference>